<keyword evidence="6 7" id="KW-0472">Membrane</keyword>
<gene>
    <name evidence="9" type="ORF">ELS83_05720</name>
</gene>
<name>A0ABX1WT67_9BACT</name>
<dbReference type="SUPFAM" id="SSF103473">
    <property type="entry name" value="MFS general substrate transporter"/>
    <property type="match status" value="1"/>
</dbReference>
<evidence type="ECO:0000256" key="6">
    <source>
        <dbReference type="ARBA" id="ARBA00023136"/>
    </source>
</evidence>
<keyword evidence="3" id="KW-1003">Cell membrane</keyword>
<feature type="transmembrane region" description="Helical" evidence="7">
    <location>
        <begin position="385"/>
        <end position="408"/>
    </location>
</feature>
<dbReference type="EMBL" id="RZNH01000006">
    <property type="protein sequence ID" value="NOU59309.1"/>
    <property type="molecule type" value="Genomic_DNA"/>
</dbReference>
<feature type="transmembrane region" description="Helical" evidence="7">
    <location>
        <begin position="196"/>
        <end position="218"/>
    </location>
</feature>
<evidence type="ECO:0000256" key="3">
    <source>
        <dbReference type="ARBA" id="ARBA00022475"/>
    </source>
</evidence>
<feature type="transmembrane region" description="Helical" evidence="7">
    <location>
        <begin position="125"/>
        <end position="145"/>
    </location>
</feature>
<evidence type="ECO:0000313" key="9">
    <source>
        <dbReference type="EMBL" id="NOU59309.1"/>
    </source>
</evidence>
<comment type="caution">
    <text evidence="9">The sequence shown here is derived from an EMBL/GenBank/DDBJ whole genome shotgun (WGS) entry which is preliminary data.</text>
</comment>
<keyword evidence="4 7" id="KW-0812">Transmembrane</keyword>
<dbReference type="InterPro" id="IPR020846">
    <property type="entry name" value="MFS_dom"/>
</dbReference>
<feature type="transmembrane region" description="Helical" evidence="7">
    <location>
        <begin position="344"/>
        <end position="365"/>
    </location>
</feature>
<evidence type="ECO:0000256" key="2">
    <source>
        <dbReference type="ARBA" id="ARBA00022448"/>
    </source>
</evidence>
<feature type="transmembrane region" description="Helical" evidence="7">
    <location>
        <begin position="166"/>
        <end position="184"/>
    </location>
</feature>
<organism evidence="9 10">
    <name type="scientific">Marinifilum caeruleilacunae</name>
    <dbReference type="NCBI Taxonomy" id="2499076"/>
    <lineage>
        <taxon>Bacteria</taxon>
        <taxon>Pseudomonadati</taxon>
        <taxon>Bacteroidota</taxon>
        <taxon>Bacteroidia</taxon>
        <taxon>Marinilabiliales</taxon>
        <taxon>Marinifilaceae</taxon>
    </lineage>
</organism>
<sequence length="464" mass="50674">MSAEQVSTGKKGFSRAFWVANSVELLERAAYYGVFIVITIYLSRILGFTDIEAAMISGLFSAGLYLLPTFSGALADKMGFRKALLLAFTLLSIGYAGLAVLPTMLEAAGLVEYTEVTKFTGLEKTGWKWMIIPIVIVIMIGGSFIKSVITGTVAKETTESTRAKGFSIFYMMVNIGSFSGKTIVKPLREAMGNEGLVNLNFFSAAMTLAAVFAVFFFFKTSKTEGEGKSLNEIWQALTRVIANGRLVALILIVTGFWMVQHQLYATMPKYVLRMAGEGASPSWYANVNPLIVVLSVGLITQLMAKRTALLSMTIGMFIMPVSALCMAAGNLLHVESIDLGLFSMHPVAFMMIVGIVFQGLAESFISPRFLEYFSLQAPKGEEGLYLGFSHLHSFVSSILGFGLSGVLLTKYCPDPTLYESRAEWEVASANAHYIWYYFVAIAAVSAIALIIYGRITKKLDAQKA</sequence>
<accession>A0ABX1WT67</accession>
<feature type="transmembrane region" description="Helical" evidence="7">
    <location>
        <begin position="29"/>
        <end position="47"/>
    </location>
</feature>
<feature type="transmembrane region" description="Helical" evidence="7">
    <location>
        <begin position="53"/>
        <end position="71"/>
    </location>
</feature>
<dbReference type="PROSITE" id="PS50850">
    <property type="entry name" value="MFS"/>
    <property type="match status" value="1"/>
</dbReference>
<keyword evidence="2" id="KW-0813">Transport</keyword>
<dbReference type="InterPro" id="IPR011701">
    <property type="entry name" value="MFS"/>
</dbReference>
<dbReference type="InterPro" id="IPR050171">
    <property type="entry name" value="MFS_Transporters"/>
</dbReference>
<evidence type="ECO:0000256" key="5">
    <source>
        <dbReference type="ARBA" id="ARBA00022989"/>
    </source>
</evidence>
<feature type="transmembrane region" description="Helical" evidence="7">
    <location>
        <begin position="246"/>
        <end position="263"/>
    </location>
</feature>
<dbReference type="RefSeq" id="WP_171594586.1">
    <property type="nucleotide sequence ID" value="NZ_RZNH01000006.1"/>
</dbReference>
<dbReference type="InterPro" id="IPR036259">
    <property type="entry name" value="MFS_trans_sf"/>
</dbReference>
<comment type="subcellular location">
    <subcellularLocation>
        <location evidence="1">Cell membrane</location>
        <topology evidence="1">Multi-pass membrane protein</topology>
    </subcellularLocation>
</comment>
<dbReference type="Proteomes" id="UP000732105">
    <property type="component" value="Unassembled WGS sequence"/>
</dbReference>
<evidence type="ECO:0000313" key="10">
    <source>
        <dbReference type="Proteomes" id="UP000732105"/>
    </source>
</evidence>
<evidence type="ECO:0000256" key="1">
    <source>
        <dbReference type="ARBA" id="ARBA00004651"/>
    </source>
</evidence>
<dbReference type="PROSITE" id="PS01023">
    <property type="entry name" value="PTR2_2"/>
    <property type="match status" value="1"/>
</dbReference>
<evidence type="ECO:0000256" key="7">
    <source>
        <dbReference type="SAM" id="Phobius"/>
    </source>
</evidence>
<dbReference type="PANTHER" id="PTHR23517">
    <property type="entry name" value="RESISTANCE PROTEIN MDTM, PUTATIVE-RELATED-RELATED"/>
    <property type="match status" value="1"/>
</dbReference>
<dbReference type="Gene3D" id="1.20.1250.20">
    <property type="entry name" value="MFS general substrate transporter like domains"/>
    <property type="match status" value="1"/>
</dbReference>
<dbReference type="Pfam" id="PF07690">
    <property type="entry name" value="MFS_1"/>
    <property type="match status" value="1"/>
</dbReference>
<dbReference type="InterPro" id="IPR018456">
    <property type="entry name" value="PTR2_symporter_CS"/>
</dbReference>
<feature type="transmembrane region" description="Helical" evidence="7">
    <location>
        <begin position="434"/>
        <end position="453"/>
    </location>
</feature>
<reference evidence="9 10" key="1">
    <citation type="submission" date="2018-12" db="EMBL/GenBank/DDBJ databases">
        <title>Marinifilum JC070 sp. nov., a marine bacterium isolated from Yongle Blue Hole in the South China Sea.</title>
        <authorList>
            <person name="Fu T."/>
        </authorList>
    </citation>
    <scope>NUCLEOTIDE SEQUENCE [LARGE SCALE GENOMIC DNA]</scope>
    <source>
        <strain evidence="9 10">JC070</strain>
    </source>
</reference>
<feature type="domain" description="Major facilitator superfamily (MFS) profile" evidence="8">
    <location>
        <begin position="1"/>
        <end position="222"/>
    </location>
</feature>
<keyword evidence="5 7" id="KW-1133">Transmembrane helix</keyword>
<evidence type="ECO:0000259" key="8">
    <source>
        <dbReference type="PROSITE" id="PS50850"/>
    </source>
</evidence>
<keyword evidence="10" id="KW-1185">Reference proteome</keyword>
<evidence type="ECO:0000256" key="4">
    <source>
        <dbReference type="ARBA" id="ARBA00022692"/>
    </source>
</evidence>
<dbReference type="PANTHER" id="PTHR23517:SF2">
    <property type="entry name" value="MULTIDRUG RESISTANCE PROTEIN MDTH"/>
    <property type="match status" value="1"/>
</dbReference>
<feature type="transmembrane region" description="Helical" evidence="7">
    <location>
        <begin position="283"/>
        <end position="302"/>
    </location>
</feature>
<feature type="transmembrane region" description="Helical" evidence="7">
    <location>
        <begin position="83"/>
        <end position="105"/>
    </location>
</feature>
<proteinExistence type="predicted"/>
<protein>
    <submittedName>
        <fullName evidence="9">MFS transporter</fullName>
    </submittedName>
</protein>
<feature type="transmembrane region" description="Helical" evidence="7">
    <location>
        <begin position="309"/>
        <end position="332"/>
    </location>
</feature>